<keyword evidence="1" id="KW-1133">Transmembrane helix</keyword>
<feature type="transmembrane region" description="Helical" evidence="1">
    <location>
        <begin position="39"/>
        <end position="60"/>
    </location>
</feature>
<dbReference type="Proteomes" id="UP000067689">
    <property type="component" value="Chromosome"/>
</dbReference>
<dbReference type="KEGG" id="aer:AERYTH_06430"/>
<reference evidence="2 3" key="1">
    <citation type="journal article" date="1991" name="Int. J. Syst. Bacteriol.">
        <title>Description of the erythromycin-producing bacterium Arthrobacter sp. strain NRRL B-3381 as Aeromicrobium erythreum gen. nov., sp. nov.</title>
        <authorList>
            <person name="Miller E.S."/>
            <person name="Woese C.R."/>
            <person name="Brenner S."/>
        </authorList>
    </citation>
    <scope>NUCLEOTIDE SEQUENCE [LARGE SCALE GENOMIC DNA]</scope>
    <source>
        <strain evidence="2 3">AR18</strain>
    </source>
</reference>
<dbReference type="PATRIC" id="fig|2041.4.peg.1349"/>
<feature type="transmembrane region" description="Helical" evidence="1">
    <location>
        <begin position="66"/>
        <end position="86"/>
    </location>
</feature>
<accession>A0A0U4C924</accession>
<keyword evidence="1" id="KW-0812">Transmembrane</keyword>
<feature type="transmembrane region" description="Helical" evidence="1">
    <location>
        <begin position="6"/>
        <end position="27"/>
    </location>
</feature>
<evidence type="ECO:0000256" key="1">
    <source>
        <dbReference type="SAM" id="Phobius"/>
    </source>
</evidence>
<proteinExistence type="predicted"/>
<evidence type="ECO:0000313" key="2">
    <source>
        <dbReference type="EMBL" id="ALX04350.1"/>
    </source>
</evidence>
<evidence type="ECO:0000313" key="3">
    <source>
        <dbReference type="Proteomes" id="UP000067689"/>
    </source>
</evidence>
<dbReference type="AlphaFoldDB" id="A0A0U4C924"/>
<keyword evidence="1" id="KW-0472">Membrane</keyword>
<name>A0A0U4C924_9ACTN</name>
<organism evidence="2 3">
    <name type="scientific">Aeromicrobium erythreum</name>
    <dbReference type="NCBI Taxonomy" id="2041"/>
    <lineage>
        <taxon>Bacteria</taxon>
        <taxon>Bacillati</taxon>
        <taxon>Actinomycetota</taxon>
        <taxon>Actinomycetes</taxon>
        <taxon>Propionibacteriales</taxon>
        <taxon>Nocardioidaceae</taxon>
        <taxon>Aeromicrobium</taxon>
    </lineage>
</organism>
<dbReference type="EMBL" id="CP011502">
    <property type="protein sequence ID" value="ALX04350.1"/>
    <property type="molecule type" value="Genomic_DNA"/>
</dbReference>
<gene>
    <name evidence="2" type="ORF">AERYTH_06430</name>
</gene>
<sequence length="87" mass="8973">MAGLALLAWPVGPWLGALAFVSSLTLMGEPPDADDRRRADLFLLACAVVSVGLPALALVLARDVRVLGVVLLAVTALLVPVFVVLVG</sequence>
<protein>
    <submittedName>
        <fullName evidence="2">Uncharacterized protein</fullName>
    </submittedName>
</protein>
<keyword evidence="3" id="KW-1185">Reference proteome</keyword>